<feature type="transmembrane region" description="Helical" evidence="1">
    <location>
        <begin position="670"/>
        <end position="692"/>
    </location>
</feature>
<gene>
    <name evidence="3" type="ORF">MVEN_00219000</name>
</gene>
<feature type="transmembrane region" description="Helical" evidence="1">
    <location>
        <begin position="735"/>
        <end position="756"/>
    </location>
</feature>
<keyword evidence="1" id="KW-1133">Transmembrane helix</keyword>
<feature type="signal peptide" evidence="2">
    <location>
        <begin position="1"/>
        <end position="21"/>
    </location>
</feature>
<reference evidence="3" key="1">
    <citation type="submission" date="2020-05" db="EMBL/GenBank/DDBJ databases">
        <title>Mycena genomes resolve the evolution of fungal bioluminescence.</title>
        <authorList>
            <person name="Tsai I.J."/>
        </authorList>
    </citation>
    <scope>NUCLEOTIDE SEQUENCE</scope>
    <source>
        <strain evidence="3">CCC161011</strain>
    </source>
</reference>
<accession>A0A8H6YXJ9</accession>
<protein>
    <submittedName>
        <fullName evidence="3">Uncharacterized protein</fullName>
    </submittedName>
</protein>
<feature type="chain" id="PRO_5034525394" evidence="2">
    <location>
        <begin position="22"/>
        <end position="1128"/>
    </location>
</feature>
<feature type="transmembrane region" description="Helical" evidence="1">
    <location>
        <begin position="1100"/>
        <end position="1122"/>
    </location>
</feature>
<dbReference type="OrthoDB" id="5392263at2759"/>
<dbReference type="AlphaFoldDB" id="A0A8H6YXJ9"/>
<dbReference type="PANTHER" id="PTHR35204:SF1">
    <property type="entry name" value="ENTEROTOXIN"/>
    <property type="match status" value="1"/>
</dbReference>
<dbReference type="PANTHER" id="PTHR35204">
    <property type="entry name" value="YALI0A21131P"/>
    <property type="match status" value="1"/>
</dbReference>
<feature type="transmembrane region" description="Helical" evidence="1">
    <location>
        <begin position="948"/>
        <end position="977"/>
    </location>
</feature>
<dbReference type="InterPro" id="IPR038921">
    <property type="entry name" value="YOR389W-like"/>
</dbReference>
<evidence type="ECO:0000313" key="3">
    <source>
        <dbReference type="EMBL" id="KAF7368928.1"/>
    </source>
</evidence>
<dbReference type="EMBL" id="JACAZI010000002">
    <property type="protein sequence ID" value="KAF7368928.1"/>
    <property type="molecule type" value="Genomic_DNA"/>
</dbReference>
<organism evidence="3 4">
    <name type="scientific">Mycena venus</name>
    <dbReference type="NCBI Taxonomy" id="2733690"/>
    <lineage>
        <taxon>Eukaryota</taxon>
        <taxon>Fungi</taxon>
        <taxon>Dikarya</taxon>
        <taxon>Basidiomycota</taxon>
        <taxon>Agaricomycotina</taxon>
        <taxon>Agaricomycetes</taxon>
        <taxon>Agaricomycetidae</taxon>
        <taxon>Agaricales</taxon>
        <taxon>Marasmiineae</taxon>
        <taxon>Mycenaceae</taxon>
        <taxon>Mycena</taxon>
    </lineage>
</organism>
<keyword evidence="1" id="KW-0472">Membrane</keyword>
<keyword evidence="2" id="KW-0732">Signal</keyword>
<comment type="caution">
    <text evidence="3">The sequence shown here is derived from an EMBL/GenBank/DDBJ whole genome shotgun (WGS) entry which is preliminary data.</text>
</comment>
<dbReference type="Proteomes" id="UP000620124">
    <property type="component" value="Unassembled WGS sequence"/>
</dbReference>
<feature type="transmembrane region" description="Helical" evidence="1">
    <location>
        <begin position="776"/>
        <end position="794"/>
    </location>
</feature>
<feature type="transmembrane region" description="Helical" evidence="1">
    <location>
        <begin position="1045"/>
        <end position="1066"/>
    </location>
</feature>
<evidence type="ECO:0000256" key="1">
    <source>
        <dbReference type="SAM" id="Phobius"/>
    </source>
</evidence>
<sequence>MRRATLASAILALLTQFSARATQFPLSIDSTAKNAPAFAVEKDSWNLSAAPNINATGRLVFDTVSSFLQHWPNTRYRNGHNIVPGTVPVGTLLYHGRRDSNLPAGPDWVATDPEHSTLFCGGSSEAGCWHLTLITSRPLQVLYFDGSSAAKMKDGPMDTQDVVGWGQVMPDRFFDERMRIVDLCNWGQPLGIDGYVRMEMDFEIMLCDFKAPNVDVVAMANLASQGRGGPGGPGGPGASSATPRVIHSGSWHNRYPGDRRIQLDLTQLVSFYDTSLVPSLVEQRFNLERWDHRLLGISSEDVAAVMDRLTTAYTAPPQPGSGVDWDTLFKVIVDRYDDRFELLRYVLNTTLDSDTDALVVAKKAMAQSRGSAENVWAAPVYKFCATSHTEHIRRSAALSARLTASEQLLLSAVEEVNREICRVVVSLWAEGVTAGLDDALPVEDPVEHDGPALVGKWKASVDDLMAWLDWSVWIKCRPGCGFEEMCYLPTWPFAGPGGGGGGRRSPSSSGSLRSLGALQLSPIPPDGTFSEPDYLRTPTSMSARMEPVLKFWTFYLIVVSSALAQTVNFTTCLEEVRSGQWGTIGGTDNDGYPVSNISEATAITYDLCVRACGSGSESFNWNIFSQQFTQWLLRAFSFYPETVYLDDKFPAYLALVSQLPFGARTRLDNLVSMLLTVGSPTLAAYSLALTVLNGHWIAQRFSHLSYPNTPEELASLVVLHANDEFWEELAEWLNYVHTWSIAAVASILWVVIAYFFTVVDSFTGNVYTYLTLNSNGQAVGSVFLWLLPVVVAWLQISPKCDSERVHQAMERANKIAYVATPEGEPTLASNVSSKRAIYLRKGAGDSLHHDEHVTAPIFNYSRFLSWTLAVEDVYSAFREASQKSESHQPVDSATSWQSGDRTIRVRPANRRGSLPQVVAYIEPAFKPWAFLLEGDGQTRRRVRWGSGVVSRFLLASLVALGLTWGTVGAAIVGSYFVPTKGIGCRAGSYIIYGTVATLVWMMLVASSFLAHYSAFTATVNGQYHHTKSTRLAGIISIILRRTGKFLAALNAIWIVLACLFQFSSFFDRCLCNSSVFSLGKNAFNAIDLLPSDIAGLNAPWIGGVALASGTSILFMGFVNILINPVLPD</sequence>
<feature type="transmembrane region" description="Helical" evidence="1">
    <location>
        <begin position="989"/>
        <end position="1010"/>
    </location>
</feature>
<evidence type="ECO:0000256" key="2">
    <source>
        <dbReference type="SAM" id="SignalP"/>
    </source>
</evidence>
<name>A0A8H6YXJ9_9AGAR</name>
<proteinExistence type="predicted"/>
<keyword evidence="4" id="KW-1185">Reference proteome</keyword>
<keyword evidence="1" id="KW-0812">Transmembrane</keyword>
<evidence type="ECO:0000313" key="4">
    <source>
        <dbReference type="Proteomes" id="UP000620124"/>
    </source>
</evidence>